<keyword evidence="2" id="KW-0805">Transcription regulation</keyword>
<keyword evidence="3" id="KW-0238">DNA-binding</keyword>
<dbReference type="Proteomes" id="UP000729402">
    <property type="component" value="Unassembled WGS sequence"/>
</dbReference>
<dbReference type="FunFam" id="3.40.1810.10:FF:000026">
    <property type="entry name" value="MADS-box transcription factor 29"/>
    <property type="match status" value="1"/>
</dbReference>
<dbReference type="PROSITE" id="PS51297">
    <property type="entry name" value="K_BOX"/>
    <property type="match status" value="1"/>
</dbReference>
<comment type="function">
    <text evidence="6">Probable transcription factor.</text>
</comment>
<reference evidence="9" key="2">
    <citation type="submission" date="2021-02" db="EMBL/GenBank/DDBJ databases">
        <authorList>
            <person name="Kimball J.A."/>
            <person name="Haas M.W."/>
            <person name="Macchietto M."/>
            <person name="Kono T."/>
            <person name="Duquette J."/>
            <person name="Shao M."/>
        </authorList>
    </citation>
    <scope>NUCLEOTIDE SEQUENCE</scope>
    <source>
        <tissue evidence="9">Fresh leaf tissue</tissue>
    </source>
</reference>
<comment type="caution">
    <text evidence="9">The sequence shown here is derived from an EMBL/GenBank/DDBJ whole genome shotgun (WGS) entry which is preliminary data.</text>
</comment>
<reference evidence="9" key="1">
    <citation type="journal article" date="2021" name="bioRxiv">
        <title>Whole Genome Assembly and Annotation of Northern Wild Rice, Zizania palustris L., Supports a Whole Genome Duplication in the Zizania Genus.</title>
        <authorList>
            <person name="Haas M."/>
            <person name="Kono T."/>
            <person name="Macchietto M."/>
            <person name="Millas R."/>
            <person name="McGilp L."/>
            <person name="Shao M."/>
            <person name="Duquette J."/>
            <person name="Hirsch C.N."/>
            <person name="Kimball J."/>
        </authorList>
    </citation>
    <scope>NUCLEOTIDE SEQUENCE</scope>
    <source>
        <tissue evidence="9">Fresh leaf tissue</tissue>
    </source>
</reference>
<dbReference type="Pfam" id="PF01486">
    <property type="entry name" value="K-box"/>
    <property type="match status" value="1"/>
</dbReference>
<dbReference type="EMBL" id="JAAALK010000865">
    <property type="protein sequence ID" value="KAG8044178.1"/>
    <property type="molecule type" value="Genomic_DNA"/>
</dbReference>
<evidence type="ECO:0000313" key="9">
    <source>
        <dbReference type="EMBL" id="KAG8044178.1"/>
    </source>
</evidence>
<evidence type="ECO:0000313" key="10">
    <source>
        <dbReference type="EMBL" id="KAG8058218.1"/>
    </source>
</evidence>
<dbReference type="PROSITE" id="PS50066">
    <property type="entry name" value="MADS_BOX_2"/>
    <property type="match status" value="1"/>
</dbReference>
<evidence type="ECO:0000256" key="3">
    <source>
        <dbReference type="ARBA" id="ARBA00023125"/>
    </source>
</evidence>
<evidence type="ECO:0000256" key="5">
    <source>
        <dbReference type="ARBA" id="ARBA00023242"/>
    </source>
</evidence>
<dbReference type="OrthoDB" id="1898716at2759"/>
<dbReference type="PANTHER" id="PTHR48019">
    <property type="entry name" value="SERUM RESPONSE FACTOR HOMOLOG"/>
    <property type="match status" value="1"/>
</dbReference>
<comment type="subcellular location">
    <subcellularLocation>
        <location evidence="1">Nucleus</location>
    </subcellularLocation>
</comment>
<gene>
    <name evidence="10" type="ORF">GUJ93_ZPchr0002g24102</name>
    <name evidence="9" type="ORF">GUJ93_ZPchr0040g33528</name>
</gene>
<proteinExistence type="predicted"/>
<evidence type="ECO:0000256" key="4">
    <source>
        <dbReference type="ARBA" id="ARBA00023163"/>
    </source>
</evidence>
<dbReference type="GO" id="GO:0000977">
    <property type="term" value="F:RNA polymerase II transcription regulatory region sequence-specific DNA binding"/>
    <property type="evidence" value="ECO:0007669"/>
    <property type="project" value="InterPro"/>
</dbReference>
<dbReference type="EMBL" id="JAAALK010000287">
    <property type="protein sequence ID" value="KAG8058218.1"/>
    <property type="molecule type" value="Genomic_DNA"/>
</dbReference>
<evidence type="ECO:0000256" key="6">
    <source>
        <dbReference type="ARBA" id="ARBA00037260"/>
    </source>
</evidence>
<accession>A0A8J5VEG2</accession>
<dbReference type="AlphaFoldDB" id="A0A8J5VEG2"/>
<dbReference type="PROSITE" id="PS00350">
    <property type="entry name" value="MADS_BOX_1"/>
    <property type="match status" value="1"/>
</dbReference>
<evidence type="ECO:0000256" key="2">
    <source>
        <dbReference type="ARBA" id="ARBA00023015"/>
    </source>
</evidence>
<dbReference type="SMART" id="SM00432">
    <property type="entry name" value="MADS"/>
    <property type="match status" value="1"/>
</dbReference>
<evidence type="ECO:0000313" key="11">
    <source>
        <dbReference type="Proteomes" id="UP000729402"/>
    </source>
</evidence>
<protein>
    <recommendedName>
        <fullName evidence="12">MADS-box protein</fullName>
    </recommendedName>
</protein>
<dbReference type="GO" id="GO:0003700">
    <property type="term" value="F:DNA-binding transcription factor activity"/>
    <property type="evidence" value="ECO:0007669"/>
    <property type="project" value="InterPro"/>
</dbReference>
<evidence type="ECO:0000259" key="7">
    <source>
        <dbReference type="PROSITE" id="PS50066"/>
    </source>
</evidence>
<keyword evidence="11" id="KW-1185">Reference proteome</keyword>
<feature type="domain" description="MADS-box" evidence="7">
    <location>
        <begin position="1"/>
        <end position="61"/>
    </location>
</feature>
<dbReference type="Pfam" id="PF00319">
    <property type="entry name" value="SRF-TF"/>
    <property type="match status" value="1"/>
</dbReference>
<evidence type="ECO:0008006" key="12">
    <source>
        <dbReference type="Google" id="ProtNLM"/>
    </source>
</evidence>
<sequence length="265" mass="29219">MGRGKIEIKRIENATNRQVTFSKRRGGLLKKANELAVLCDARVGVVIFSSTGKMFEYCSPACSLRELIEHYQTVTNTHFEEINHDQQIFVEMARMRNEMEKLDGGIRRFTGDDLSALTLADINDLEQQLEFSVSKVRARKHQLLNQQLDNLRRKEHILEDQNSFLCRMINENHQAAVGGDVKMVEMAPVLSMLTAPPGAYYGEESSSTALQLTPPLHADADAAAAAAAAAAAGYRLQPTQPNLQDPGCSSSSFHAAGAGHGLHLW</sequence>
<name>A0A8J5VEG2_ZIZPA</name>
<dbReference type="GO" id="GO:0045944">
    <property type="term" value="P:positive regulation of transcription by RNA polymerase II"/>
    <property type="evidence" value="ECO:0007669"/>
    <property type="project" value="InterPro"/>
</dbReference>
<dbReference type="InterPro" id="IPR050142">
    <property type="entry name" value="MADS-box/MEF2_TF"/>
</dbReference>
<keyword evidence="4" id="KW-0804">Transcription</keyword>
<organism evidence="9 11">
    <name type="scientific">Zizania palustris</name>
    <name type="common">Northern wild rice</name>
    <dbReference type="NCBI Taxonomy" id="103762"/>
    <lineage>
        <taxon>Eukaryota</taxon>
        <taxon>Viridiplantae</taxon>
        <taxon>Streptophyta</taxon>
        <taxon>Embryophyta</taxon>
        <taxon>Tracheophyta</taxon>
        <taxon>Spermatophyta</taxon>
        <taxon>Magnoliopsida</taxon>
        <taxon>Liliopsida</taxon>
        <taxon>Poales</taxon>
        <taxon>Poaceae</taxon>
        <taxon>BOP clade</taxon>
        <taxon>Oryzoideae</taxon>
        <taxon>Oryzeae</taxon>
        <taxon>Zizaniinae</taxon>
        <taxon>Zizania</taxon>
    </lineage>
</organism>
<dbReference type="InterPro" id="IPR002487">
    <property type="entry name" value="TF_Kbox"/>
</dbReference>
<feature type="domain" description="K-box" evidence="8">
    <location>
        <begin position="85"/>
        <end position="175"/>
    </location>
</feature>
<dbReference type="GO" id="GO:0046983">
    <property type="term" value="F:protein dimerization activity"/>
    <property type="evidence" value="ECO:0007669"/>
    <property type="project" value="InterPro"/>
</dbReference>
<dbReference type="GO" id="GO:0005634">
    <property type="term" value="C:nucleus"/>
    <property type="evidence" value="ECO:0007669"/>
    <property type="project" value="UniProtKB-SubCell"/>
</dbReference>
<evidence type="ECO:0000259" key="8">
    <source>
        <dbReference type="PROSITE" id="PS51297"/>
    </source>
</evidence>
<dbReference type="CDD" id="cd00265">
    <property type="entry name" value="MADS_MEF2_like"/>
    <property type="match status" value="1"/>
</dbReference>
<evidence type="ECO:0000256" key="1">
    <source>
        <dbReference type="ARBA" id="ARBA00004123"/>
    </source>
</evidence>
<keyword evidence="5" id="KW-0539">Nucleus</keyword>
<dbReference type="InterPro" id="IPR033896">
    <property type="entry name" value="MEF2-like_N"/>
</dbReference>
<dbReference type="InterPro" id="IPR002100">
    <property type="entry name" value="TF_MADSbox"/>
</dbReference>